<reference evidence="2 3" key="1">
    <citation type="journal article" date="2013" name="Curr. Biol.">
        <title>The Genome of the Foraminiferan Reticulomyxa filosa.</title>
        <authorList>
            <person name="Glockner G."/>
            <person name="Hulsmann N."/>
            <person name="Schleicher M."/>
            <person name="Noegel A.A."/>
            <person name="Eichinger L."/>
            <person name="Gallinger C."/>
            <person name="Pawlowski J."/>
            <person name="Sierra R."/>
            <person name="Euteneuer U."/>
            <person name="Pillet L."/>
            <person name="Moustafa A."/>
            <person name="Platzer M."/>
            <person name="Groth M."/>
            <person name="Szafranski K."/>
            <person name="Schliwa M."/>
        </authorList>
    </citation>
    <scope>NUCLEOTIDE SEQUENCE [LARGE SCALE GENOMIC DNA]</scope>
</reference>
<organism evidence="2 3">
    <name type="scientific">Reticulomyxa filosa</name>
    <dbReference type="NCBI Taxonomy" id="46433"/>
    <lineage>
        <taxon>Eukaryota</taxon>
        <taxon>Sar</taxon>
        <taxon>Rhizaria</taxon>
        <taxon>Retaria</taxon>
        <taxon>Foraminifera</taxon>
        <taxon>Monothalamids</taxon>
        <taxon>Reticulomyxidae</taxon>
        <taxon>Reticulomyxa</taxon>
    </lineage>
</organism>
<protein>
    <submittedName>
        <fullName evidence="2">Uncharacterized protein</fullName>
    </submittedName>
</protein>
<evidence type="ECO:0000256" key="1">
    <source>
        <dbReference type="SAM" id="MobiDB-lite"/>
    </source>
</evidence>
<gene>
    <name evidence="2" type="ORF">RFI_36214</name>
</gene>
<proteinExistence type="predicted"/>
<feature type="non-terminal residue" evidence="2">
    <location>
        <position position="1"/>
    </location>
</feature>
<dbReference type="Proteomes" id="UP000023152">
    <property type="component" value="Unassembled WGS sequence"/>
</dbReference>
<feature type="region of interest" description="Disordered" evidence="1">
    <location>
        <begin position="75"/>
        <end position="103"/>
    </location>
</feature>
<comment type="caution">
    <text evidence="2">The sequence shown here is derived from an EMBL/GenBank/DDBJ whole genome shotgun (WGS) entry which is preliminary data.</text>
</comment>
<feature type="compositionally biased region" description="Basic and acidic residues" evidence="1">
    <location>
        <begin position="82"/>
        <end position="91"/>
    </location>
</feature>
<evidence type="ECO:0000313" key="3">
    <source>
        <dbReference type="Proteomes" id="UP000023152"/>
    </source>
</evidence>
<dbReference type="EMBL" id="ASPP01038879">
    <property type="protein sequence ID" value="ETO01226.1"/>
    <property type="molecule type" value="Genomic_DNA"/>
</dbReference>
<evidence type="ECO:0000313" key="2">
    <source>
        <dbReference type="EMBL" id="ETO01226.1"/>
    </source>
</evidence>
<name>X6LIM7_RETFI</name>
<keyword evidence="3" id="KW-1185">Reference proteome</keyword>
<dbReference type="AlphaFoldDB" id="X6LIM7"/>
<accession>X6LIM7</accession>
<sequence>YCLLVVPTIKRLKNNKLTKGPDNSDTLLPEPLVPVNIMHKISNNTENVTIAQKPAAGISATNQLQQTNTLYNHLQTSLPPNKNKDGERKNDSTVIGPMDNIDNRASEEESTFNFFFCKKKKD</sequence>